<dbReference type="Pfam" id="PF01381">
    <property type="entry name" value="HTH_3"/>
    <property type="match status" value="1"/>
</dbReference>
<sequence length="299" mass="33913">MTNDQDIDQQSEQAGVVSASDNNTFGKYLKFWRTTKKISQEQLAYDLNCSSKHISFLENGHTRPSQNLILRISTALQLAKSDTNHLLIAGGFRPLHDLLEDDAKEREFLNQSLSLLLQTVGAAPALIRDRIGNIKMMNRACVVFWQEWLGDAIYDPDLMNIYRLAFSERGWRPYLLNWPALAQKFMTNLKQELLLEYDPEAEALLEILATQVGIEASTTPDNLGDIYLTKRPSILLELYNPEKDQRISSLICTSTVGSLSQNVKSSLILEVQCPYDYDPPFSAEEIAAMDDVRHPLLPY</sequence>
<proteinExistence type="predicted"/>
<evidence type="ECO:0000313" key="3">
    <source>
        <dbReference type="Proteomes" id="UP000630923"/>
    </source>
</evidence>
<reference evidence="2" key="2">
    <citation type="submission" date="2020-09" db="EMBL/GenBank/DDBJ databases">
        <authorList>
            <person name="Sun Q."/>
            <person name="Kim S."/>
        </authorList>
    </citation>
    <scope>NUCLEOTIDE SEQUENCE</scope>
    <source>
        <strain evidence="2">KCTC 42590</strain>
    </source>
</reference>
<dbReference type="EMBL" id="BNCI01000001">
    <property type="protein sequence ID" value="GHF10854.1"/>
    <property type="molecule type" value="Genomic_DNA"/>
</dbReference>
<dbReference type="InterPro" id="IPR041413">
    <property type="entry name" value="MLTR_LBD"/>
</dbReference>
<dbReference type="Gene3D" id="3.30.450.180">
    <property type="match status" value="1"/>
</dbReference>
<organism evidence="2 3">
    <name type="scientific">Kordiimonas sediminis</name>
    <dbReference type="NCBI Taxonomy" id="1735581"/>
    <lineage>
        <taxon>Bacteria</taxon>
        <taxon>Pseudomonadati</taxon>
        <taxon>Pseudomonadota</taxon>
        <taxon>Alphaproteobacteria</taxon>
        <taxon>Kordiimonadales</taxon>
        <taxon>Kordiimonadaceae</taxon>
        <taxon>Kordiimonas</taxon>
    </lineage>
</organism>
<comment type="caution">
    <text evidence="2">The sequence shown here is derived from an EMBL/GenBank/DDBJ whole genome shotgun (WGS) entry which is preliminary data.</text>
</comment>
<dbReference type="Gene3D" id="1.10.260.40">
    <property type="entry name" value="lambda repressor-like DNA-binding domains"/>
    <property type="match status" value="1"/>
</dbReference>
<dbReference type="GO" id="GO:0003677">
    <property type="term" value="F:DNA binding"/>
    <property type="evidence" value="ECO:0007669"/>
    <property type="project" value="InterPro"/>
</dbReference>
<dbReference type="InterPro" id="IPR001387">
    <property type="entry name" value="Cro/C1-type_HTH"/>
</dbReference>
<dbReference type="SMART" id="SM00530">
    <property type="entry name" value="HTH_XRE"/>
    <property type="match status" value="1"/>
</dbReference>
<dbReference type="Pfam" id="PF17765">
    <property type="entry name" value="MLTR_LBD"/>
    <property type="match status" value="1"/>
</dbReference>
<reference evidence="2" key="1">
    <citation type="journal article" date="2014" name="Int. J. Syst. Evol. Microbiol.">
        <title>Complete genome sequence of Corynebacterium casei LMG S-19264T (=DSM 44701T), isolated from a smear-ripened cheese.</title>
        <authorList>
            <consortium name="US DOE Joint Genome Institute (JGI-PGF)"/>
            <person name="Walter F."/>
            <person name="Albersmeier A."/>
            <person name="Kalinowski J."/>
            <person name="Ruckert C."/>
        </authorList>
    </citation>
    <scope>NUCLEOTIDE SEQUENCE</scope>
    <source>
        <strain evidence="2">KCTC 42590</strain>
    </source>
</reference>
<accession>A0A919E1Q4</accession>
<keyword evidence="3" id="KW-1185">Reference proteome</keyword>
<gene>
    <name evidence="2" type="ORF">GCM10017044_00670</name>
</gene>
<dbReference type="RefSeq" id="WP_191249574.1">
    <property type="nucleotide sequence ID" value="NZ_BNCI01000001.1"/>
</dbReference>
<dbReference type="PROSITE" id="PS50943">
    <property type="entry name" value="HTH_CROC1"/>
    <property type="match status" value="1"/>
</dbReference>
<feature type="domain" description="HTH cro/C1-type" evidence="1">
    <location>
        <begin position="29"/>
        <end position="86"/>
    </location>
</feature>
<evidence type="ECO:0000259" key="1">
    <source>
        <dbReference type="PROSITE" id="PS50943"/>
    </source>
</evidence>
<dbReference type="PANTHER" id="PTHR35010:SF4">
    <property type="entry name" value="BLL5781 PROTEIN"/>
    <property type="match status" value="1"/>
</dbReference>
<dbReference type="InterPro" id="IPR010982">
    <property type="entry name" value="Lambda_DNA-bd_dom_sf"/>
</dbReference>
<name>A0A919E1Q4_9PROT</name>
<dbReference type="Proteomes" id="UP000630923">
    <property type="component" value="Unassembled WGS sequence"/>
</dbReference>
<dbReference type="AlphaFoldDB" id="A0A919E1Q4"/>
<protein>
    <recommendedName>
        <fullName evidence="1">HTH cro/C1-type domain-containing protein</fullName>
    </recommendedName>
</protein>
<dbReference type="CDD" id="cd00093">
    <property type="entry name" value="HTH_XRE"/>
    <property type="match status" value="1"/>
</dbReference>
<evidence type="ECO:0000313" key="2">
    <source>
        <dbReference type="EMBL" id="GHF10854.1"/>
    </source>
</evidence>
<dbReference type="SUPFAM" id="SSF47413">
    <property type="entry name" value="lambda repressor-like DNA-binding domains"/>
    <property type="match status" value="1"/>
</dbReference>
<dbReference type="PANTHER" id="PTHR35010">
    <property type="entry name" value="BLL4672 PROTEIN-RELATED"/>
    <property type="match status" value="1"/>
</dbReference>